<proteinExistence type="predicted"/>
<keyword evidence="2" id="KW-1185">Reference proteome</keyword>
<reference evidence="1 2" key="1">
    <citation type="submission" date="2019-11" db="EMBL/GenBank/DDBJ databases">
        <title>Whole genome sequence of Oryza granulata.</title>
        <authorList>
            <person name="Li W."/>
        </authorList>
    </citation>
    <scope>NUCLEOTIDE SEQUENCE [LARGE SCALE GENOMIC DNA]</scope>
    <source>
        <strain evidence="2">cv. Menghai</strain>
        <tissue evidence="1">Leaf</tissue>
    </source>
</reference>
<gene>
    <name evidence="1" type="ORF">E2562_016987</name>
</gene>
<accession>A0A6G1ECQ4</accession>
<evidence type="ECO:0000313" key="2">
    <source>
        <dbReference type="Proteomes" id="UP000479710"/>
    </source>
</evidence>
<sequence>MKCAHALHKLRTVSVPLPDEEPLDYSFSIDLAEPVVEQSLAHSSTDGPPLLLLAQHCRVISRLLYPSSPSSLDATSLDQHPWCSFLTPPSSSAAGFESQKQAVGVRKVLQSGIGMAIQREREECLACGRAILHMVRALDDRVYAKRPQVCRLHQLACGGRTTARTVREGVVASSRLLALVEVRQVMLAKRGCGANEVRLDEILVNVRGLSQGELDL</sequence>
<name>A0A6G1ECQ4_9ORYZ</name>
<dbReference type="AlphaFoldDB" id="A0A6G1ECQ4"/>
<protein>
    <submittedName>
        <fullName evidence="1">Uncharacterized protein</fullName>
    </submittedName>
</protein>
<comment type="caution">
    <text evidence="1">The sequence shown here is derived from an EMBL/GenBank/DDBJ whole genome shotgun (WGS) entry which is preliminary data.</text>
</comment>
<dbReference type="Proteomes" id="UP000479710">
    <property type="component" value="Unassembled WGS sequence"/>
</dbReference>
<dbReference type="EMBL" id="SPHZ02000004">
    <property type="protein sequence ID" value="KAF0921713.1"/>
    <property type="molecule type" value="Genomic_DNA"/>
</dbReference>
<organism evidence="1 2">
    <name type="scientific">Oryza meyeriana var. granulata</name>
    <dbReference type="NCBI Taxonomy" id="110450"/>
    <lineage>
        <taxon>Eukaryota</taxon>
        <taxon>Viridiplantae</taxon>
        <taxon>Streptophyta</taxon>
        <taxon>Embryophyta</taxon>
        <taxon>Tracheophyta</taxon>
        <taxon>Spermatophyta</taxon>
        <taxon>Magnoliopsida</taxon>
        <taxon>Liliopsida</taxon>
        <taxon>Poales</taxon>
        <taxon>Poaceae</taxon>
        <taxon>BOP clade</taxon>
        <taxon>Oryzoideae</taxon>
        <taxon>Oryzeae</taxon>
        <taxon>Oryzinae</taxon>
        <taxon>Oryza</taxon>
        <taxon>Oryza meyeriana</taxon>
    </lineage>
</organism>
<evidence type="ECO:0000313" key="1">
    <source>
        <dbReference type="EMBL" id="KAF0921713.1"/>
    </source>
</evidence>